<dbReference type="Pfam" id="PF20732">
    <property type="entry name" value="NamZ_C"/>
    <property type="match status" value="1"/>
</dbReference>
<sequence length="442" mass="49483">MRIVFLYLRKYAVFAVKPAIFKIVSTQYFIMKFKTFLQYISIVVLLTHTACSQAGNSKPDTRPSPKKNKINTRIITGADQVSLYIDYIKGKNIGMVVNQTSVIGESLTPSVDSLLHLGVAIKKIFGPEHGFRGNASNGASVNDANDPKTGLPVISLYGNKHYKPTADDLKGIDLMIFDIQDVGTRFYTYISTLHYVMEACAENNVELMIFDRPNPNGYLVDGPILDTAYRSFVGMHTIPIAHGMTIGEYAQMINGEGWLKNSVKCKLNIVKVANYKHSLYYKLPVNPSPNLNTDLSVLLYPSTCLFEGTTFSLGRGTMLPFVQIGHPLLKGKYSFSFTPRSIPGMSENPPQKDQECFGIDLEKMSANEVRAMGSINLSWLIELYKAMPDKAHFFNAYFNKLAGSAQLRKQIEAGESEAAIRKSWQPGLEKFKITRKKYLLYE</sequence>
<feature type="domain" description="Peptidoglycan beta-N-acetylmuramidase NamZ C-terminal" evidence="2">
    <location>
        <begin position="298"/>
        <end position="441"/>
    </location>
</feature>
<dbReference type="InterPro" id="IPR048502">
    <property type="entry name" value="NamZ_N"/>
</dbReference>
<evidence type="ECO:0000313" key="3">
    <source>
        <dbReference type="EMBL" id="PWK79927.1"/>
    </source>
</evidence>
<accession>A0A316HHT2</accession>
<dbReference type="PIRSF" id="PIRSF016719">
    <property type="entry name" value="UCP016719"/>
    <property type="match status" value="1"/>
</dbReference>
<dbReference type="Proteomes" id="UP000245678">
    <property type="component" value="Unassembled WGS sequence"/>
</dbReference>
<dbReference type="InterPro" id="IPR008302">
    <property type="entry name" value="NamZ"/>
</dbReference>
<name>A0A316HHT2_9SPHI</name>
<feature type="domain" description="Peptidoglycan beta-N-acetylmuramidase NamZ N-terminal" evidence="1">
    <location>
        <begin position="93"/>
        <end position="293"/>
    </location>
</feature>
<keyword evidence="4" id="KW-1185">Reference proteome</keyword>
<dbReference type="Gene3D" id="3.40.50.12170">
    <property type="entry name" value="Uncharacterised protein PF07075, DUF1343"/>
    <property type="match status" value="1"/>
</dbReference>
<dbReference type="PANTHER" id="PTHR42915">
    <property type="entry name" value="HYPOTHETICAL 460 KDA PROTEIN IN FEUA-SIGW INTERGENIC REGION [PRECURSOR]"/>
    <property type="match status" value="1"/>
</dbReference>
<dbReference type="Gene3D" id="3.90.1150.140">
    <property type="match status" value="1"/>
</dbReference>
<dbReference type="Pfam" id="PF07075">
    <property type="entry name" value="NamZ_N"/>
    <property type="match status" value="1"/>
</dbReference>
<reference evidence="3 4" key="1">
    <citation type="submission" date="2018-05" db="EMBL/GenBank/DDBJ databases">
        <title>Genomic Encyclopedia of Archaeal and Bacterial Type Strains, Phase II (KMG-II): from individual species to whole genera.</title>
        <authorList>
            <person name="Goeker M."/>
        </authorList>
    </citation>
    <scope>NUCLEOTIDE SEQUENCE [LARGE SCALE GENOMIC DNA]</scope>
    <source>
        <strain evidence="3 4">DSM 19975</strain>
    </source>
</reference>
<dbReference type="EMBL" id="QGHA01000001">
    <property type="protein sequence ID" value="PWK79927.1"/>
    <property type="molecule type" value="Genomic_DNA"/>
</dbReference>
<protein>
    <submittedName>
        <fullName evidence="3">Uncharacterized protein YbbC (DUF1343 family)</fullName>
    </submittedName>
</protein>
<evidence type="ECO:0000259" key="1">
    <source>
        <dbReference type="Pfam" id="PF07075"/>
    </source>
</evidence>
<proteinExistence type="predicted"/>
<gene>
    <name evidence="3" type="ORF">LX99_00388</name>
</gene>
<evidence type="ECO:0000259" key="2">
    <source>
        <dbReference type="Pfam" id="PF20732"/>
    </source>
</evidence>
<comment type="caution">
    <text evidence="3">The sequence shown here is derived from an EMBL/GenBank/DDBJ whole genome shotgun (WGS) entry which is preliminary data.</text>
</comment>
<organism evidence="3 4">
    <name type="scientific">Mucilaginibacter oryzae</name>
    <dbReference type="NCBI Taxonomy" id="468058"/>
    <lineage>
        <taxon>Bacteria</taxon>
        <taxon>Pseudomonadati</taxon>
        <taxon>Bacteroidota</taxon>
        <taxon>Sphingobacteriia</taxon>
        <taxon>Sphingobacteriales</taxon>
        <taxon>Sphingobacteriaceae</taxon>
        <taxon>Mucilaginibacter</taxon>
    </lineage>
</organism>
<dbReference type="AlphaFoldDB" id="A0A316HHT2"/>
<evidence type="ECO:0000313" key="4">
    <source>
        <dbReference type="Proteomes" id="UP000245678"/>
    </source>
</evidence>
<dbReference type="InterPro" id="IPR048503">
    <property type="entry name" value="NamZ_C"/>
</dbReference>
<dbReference type="GO" id="GO:0033922">
    <property type="term" value="F:peptidoglycan beta-N-acetylmuramidase activity"/>
    <property type="evidence" value="ECO:0007669"/>
    <property type="project" value="InterPro"/>
</dbReference>
<dbReference type="PANTHER" id="PTHR42915:SF1">
    <property type="entry name" value="PEPTIDOGLYCAN BETA-N-ACETYLMURAMIDASE NAMZ"/>
    <property type="match status" value="1"/>
</dbReference>